<dbReference type="AlphaFoldDB" id="A0A8C0KJW8"/>
<dbReference type="GO" id="GO:0004144">
    <property type="term" value="F:diacylglycerol O-acyltransferase activity"/>
    <property type="evidence" value="ECO:0007669"/>
    <property type="project" value="TreeGrafter"/>
</dbReference>
<dbReference type="EC" id="2.3.1.-" evidence="11"/>
<evidence type="ECO:0000256" key="1">
    <source>
        <dbReference type="ARBA" id="ARBA00004477"/>
    </source>
</evidence>
<protein>
    <recommendedName>
        <fullName evidence="11">Acyltransferase</fullName>
        <ecNumber evidence="11">2.3.1.-</ecNumber>
    </recommendedName>
</protein>
<evidence type="ECO:0000256" key="3">
    <source>
        <dbReference type="ARBA" id="ARBA00022516"/>
    </source>
</evidence>
<comment type="caution">
    <text evidence="11">Lacks conserved residue(s) required for the propagation of feature annotation.</text>
</comment>
<keyword evidence="5 11" id="KW-0812">Transmembrane</keyword>
<dbReference type="Ensembl" id="ENSCAFT00020019259.1">
    <property type="protein sequence ID" value="ENSCAFP00020016600.1"/>
    <property type="gene ID" value="ENSCAFG00020013261.1"/>
</dbReference>
<dbReference type="Pfam" id="PF03982">
    <property type="entry name" value="DAGAT"/>
    <property type="match status" value="1"/>
</dbReference>
<evidence type="ECO:0000256" key="2">
    <source>
        <dbReference type="ARBA" id="ARBA00005420"/>
    </source>
</evidence>
<dbReference type="CDD" id="cd07987">
    <property type="entry name" value="LPLAT_MGAT-like"/>
    <property type="match status" value="1"/>
</dbReference>
<evidence type="ECO:0000256" key="4">
    <source>
        <dbReference type="ARBA" id="ARBA00022679"/>
    </source>
</evidence>
<proteinExistence type="inferred from homology"/>
<keyword evidence="8" id="KW-0443">Lipid metabolism</keyword>
<reference evidence="12" key="2">
    <citation type="submission" date="2025-09" db="UniProtKB">
        <authorList>
            <consortium name="Ensembl"/>
        </authorList>
    </citation>
    <scope>IDENTIFICATION</scope>
</reference>
<dbReference type="GeneTree" id="ENSGT01030000234582"/>
<name>A0A8C0KJW8_CANLU</name>
<evidence type="ECO:0000256" key="11">
    <source>
        <dbReference type="RuleBase" id="RU367023"/>
    </source>
</evidence>
<keyword evidence="9 11" id="KW-0472">Membrane</keyword>
<evidence type="ECO:0000256" key="8">
    <source>
        <dbReference type="ARBA" id="ARBA00023098"/>
    </source>
</evidence>
<comment type="similarity">
    <text evidence="2 11">Belongs to the diacylglycerol acyltransferase family.</text>
</comment>
<evidence type="ECO:0000313" key="13">
    <source>
        <dbReference type="Proteomes" id="UP000694391"/>
    </source>
</evidence>
<keyword evidence="6 11" id="KW-0256">Endoplasmic reticulum</keyword>
<gene>
    <name evidence="12" type="primary">MOGAT3</name>
</gene>
<dbReference type="GO" id="GO:0019432">
    <property type="term" value="P:triglyceride biosynthetic process"/>
    <property type="evidence" value="ECO:0007669"/>
    <property type="project" value="TreeGrafter"/>
</dbReference>
<dbReference type="PANTHER" id="PTHR12317">
    <property type="entry name" value="DIACYLGLYCEROL O-ACYLTRANSFERASE"/>
    <property type="match status" value="1"/>
</dbReference>
<evidence type="ECO:0000256" key="9">
    <source>
        <dbReference type="ARBA" id="ARBA00023136"/>
    </source>
</evidence>
<dbReference type="InterPro" id="IPR007130">
    <property type="entry name" value="DAGAT"/>
</dbReference>
<feature type="transmembrane region" description="Helical" evidence="11">
    <location>
        <begin position="39"/>
        <end position="66"/>
    </location>
</feature>
<reference evidence="12" key="1">
    <citation type="submission" date="2025-08" db="UniProtKB">
        <authorList>
            <consortium name="Ensembl"/>
        </authorList>
    </citation>
    <scope>IDENTIFICATION</scope>
</reference>
<dbReference type="Proteomes" id="UP000694391">
    <property type="component" value="Unplaced"/>
</dbReference>
<dbReference type="PANTHER" id="PTHR12317:SF36">
    <property type="entry name" value="2-ACYLGLYCEROL O-ACYLTRANSFERASE 3"/>
    <property type="match status" value="1"/>
</dbReference>
<keyword evidence="10" id="KW-0012">Acyltransferase</keyword>
<evidence type="ECO:0000313" key="12">
    <source>
        <dbReference type="Ensembl" id="ENSCAFP00020016600.1"/>
    </source>
</evidence>
<keyword evidence="7 11" id="KW-1133">Transmembrane helix</keyword>
<organism evidence="12 13">
    <name type="scientific">Canis lupus dingo</name>
    <name type="common">dingo</name>
    <dbReference type="NCBI Taxonomy" id="286419"/>
    <lineage>
        <taxon>Eukaryota</taxon>
        <taxon>Metazoa</taxon>
        <taxon>Chordata</taxon>
        <taxon>Craniata</taxon>
        <taxon>Vertebrata</taxon>
        <taxon>Euteleostomi</taxon>
        <taxon>Mammalia</taxon>
        <taxon>Eutheria</taxon>
        <taxon>Laurasiatheria</taxon>
        <taxon>Carnivora</taxon>
        <taxon>Caniformia</taxon>
        <taxon>Canidae</taxon>
        <taxon>Canis</taxon>
    </lineage>
</organism>
<dbReference type="GO" id="GO:0005789">
    <property type="term" value="C:endoplasmic reticulum membrane"/>
    <property type="evidence" value="ECO:0007669"/>
    <property type="project" value="UniProtKB-SubCell"/>
</dbReference>
<accession>A0A8C0KJW8</accession>
<keyword evidence="4 11" id="KW-0808">Transferase</keyword>
<keyword evidence="3" id="KW-0444">Lipid biosynthesis</keyword>
<evidence type="ECO:0000256" key="5">
    <source>
        <dbReference type="ARBA" id="ARBA00022692"/>
    </source>
</evidence>
<comment type="subcellular location">
    <subcellularLocation>
        <location evidence="1 11">Endoplasmic reticulum membrane</location>
        <topology evidence="1 11">Multi-pass membrane protein</topology>
    </subcellularLocation>
</comment>
<evidence type="ECO:0000256" key="6">
    <source>
        <dbReference type="ARBA" id="ARBA00022824"/>
    </source>
</evidence>
<sequence>MGGAGGRGVGVGVAQGGAGWNDPASKTHAFCFLNFHPGLFFSLLVLFLLFTSFWSISVLYLVWLFLDWDTPNQGECGWTCTQGAEMGGQCLQRFFHPSLCPKLVKTAELPPDRNYVVGCHPHGIMCMGTFCNFVTEANNFSKQFPGIQTSPGVVTAPYLLMYAGLCSVNRRSLDFILSKPQPGQAVAIVVGGAHESLFAIPGMHCLVLRNRKGFVRLALRHGASLVPVYSFGENDIFNFKAFPTNSWQYLCQITIKKIMKFSPCIFWGRGLFSADSWGLLPFAKPITTVVGRPIPVPQRLNPTEEEVDHYHMLYMEALEQLFEEHKESCGVPASTHLIFK</sequence>
<keyword evidence="13" id="KW-1185">Reference proteome</keyword>
<evidence type="ECO:0000256" key="7">
    <source>
        <dbReference type="ARBA" id="ARBA00022989"/>
    </source>
</evidence>
<evidence type="ECO:0000256" key="10">
    <source>
        <dbReference type="ARBA" id="ARBA00023315"/>
    </source>
</evidence>